<evidence type="ECO:0000313" key="3">
    <source>
        <dbReference type="EMBL" id="RVV99913.1"/>
    </source>
</evidence>
<name>A0A438AM44_9RHOB</name>
<feature type="compositionally biased region" description="Basic and acidic residues" evidence="1">
    <location>
        <begin position="55"/>
        <end position="74"/>
    </location>
</feature>
<comment type="caution">
    <text evidence="3">The sequence shown here is derived from an EMBL/GenBank/DDBJ whole genome shotgun (WGS) entry which is preliminary data.</text>
</comment>
<feature type="transmembrane region" description="Helical" evidence="2">
    <location>
        <begin position="6"/>
        <end position="27"/>
    </location>
</feature>
<accession>A0A438AM44</accession>
<keyword evidence="2" id="KW-1133">Transmembrane helix</keyword>
<reference evidence="3 4" key="1">
    <citation type="submission" date="2018-11" db="EMBL/GenBank/DDBJ databases">
        <title>Mesobaculum littorinae gen. nov., sp. nov., isolated from Littorina scabra that represents a novel genus of the order Rhodobacteraceae.</title>
        <authorList>
            <person name="Li F."/>
        </authorList>
    </citation>
    <scope>NUCLEOTIDE SEQUENCE [LARGE SCALE GENOMIC DNA]</scope>
    <source>
        <strain evidence="3 4">M0103</strain>
    </source>
</reference>
<protein>
    <submittedName>
        <fullName evidence="3">Uncharacterized protein</fullName>
    </submittedName>
</protein>
<keyword evidence="2" id="KW-0812">Transmembrane</keyword>
<dbReference type="AlphaFoldDB" id="A0A438AM44"/>
<gene>
    <name evidence="3" type="ORF">EKE94_04430</name>
</gene>
<evidence type="ECO:0000313" key="4">
    <source>
        <dbReference type="Proteomes" id="UP000285908"/>
    </source>
</evidence>
<organism evidence="3 4">
    <name type="scientific">Mesobaculum littorinae</name>
    <dbReference type="NCBI Taxonomy" id="2486419"/>
    <lineage>
        <taxon>Bacteria</taxon>
        <taxon>Pseudomonadati</taxon>
        <taxon>Pseudomonadota</taxon>
        <taxon>Alphaproteobacteria</taxon>
        <taxon>Rhodobacterales</taxon>
        <taxon>Roseobacteraceae</taxon>
        <taxon>Mesobaculum</taxon>
    </lineage>
</organism>
<dbReference type="Proteomes" id="UP000285908">
    <property type="component" value="Unassembled WGS sequence"/>
</dbReference>
<evidence type="ECO:0000256" key="1">
    <source>
        <dbReference type="SAM" id="MobiDB-lite"/>
    </source>
</evidence>
<dbReference type="EMBL" id="RQXX01000001">
    <property type="protein sequence ID" value="RVV99913.1"/>
    <property type="molecule type" value="Genomic_DNA"/>
</dbReference>
<sequence>MIEFEIIFVVFGIGACIVGAIQVTIAYRSSIRDVEPDPERVRRFVERGMELRRQALEKSRATDRPSDDVTEPKSADLPTQQADTD</sequence>
<proteinExistence type="predicted"/>
<dbReference type="RefSeq" id="WP_127905356.1">
    <property type="nucleotide sequence ID" value="NZ_RQXX01000001.1"/>
</dbReference>
<keyword evidence="2" id="KW-0472">Membrane</keyword>
<evidence type="ECO:0000256" key="2">
    <source>
        <dbReference type="SAM" id="Phobius"/>
    </source>
</evidence>
<feature type="region of interest" description="Disordered" evidence="1">
    <location>
        <begin position="55"/>
        <end position="85"/>
    </location>
</feature>
<keyword evidence="4" id="KW-1185">Reference proteome</keyword>
<dbReference type="OrthoDB" id="7863950at2"/>